<reference evidence="4 5" key="1">
    <citation type="submission" date="2014-02" db="EMBL/GenBank/DDBJ databases">
        <title>Genome sequence of Paenibacillus darwinianus reveals adaptive mechanisms for survival in Antarctic soils.</title>
        <authorList>
            <person name="Dsouza M."/>
            <person name="Taylor M.W."/>
            <person name="Turner S.J."/>
            <person name="Aislabie J."/>
        </authorList>
    </citation>
    <scope>NUCLEOTIDE SEQUENCE [LARGE SCALE GENOMIC DNA]</scope>
    <source>
        <strain evidence="4 5">CE1</strain>
    </source>
</reference>
<dbReference type="AlphaFoldDB" id="A0A9W5W7T0"/>
<dbReference type="PANTHER" id="PTHR37477">
    <property type="entry name" value="COBALT-PRECORRIN-5A HYDROLASE"/>
    <property type="match status" value="1"/>
</dbReference>
<evidence type="ECO:0000313" key="5">
    <source>
        <dbReference type="Proteomes" id="UP000053750"/>
    </source>
</evidence>
<dbReference type="EMBL" id="JFHU01000086">
    <property type="protein sequence ID" value="EXX89764.1"/>
    <property type="molecule type" value="Genomic_DNA"/>
</dbReference>
<dbReference type="RefSeq" id="WP_036581589.1">
    <property type="nucleotide sequence ID" value="NZ_KK082177.1"/>
</dbReference>
<dbReference type="Pfam" id="PF11761">
    <property type="entry name" value="CbiG_mid"/>
    <property type="match status" value="1"/>
</dbReference>
<proteinExistence type="predicted"/>
<feature type="domain" description="Cobalamin biosynthesis central region" evidence="3">
    <location>
        <begin position="142"/>
        <end position="237"/>
    </location>
</feature>
<dbReference type="InterPro" id="IPR036518">
    <property type="entry name" value="CobE/GbiG_C_sf"/>
</dbReference>
<dbReference type="Gene3D" id="3.40.50.11220">
    <property type="match status" value="1"/>
</dbReference>
<dbReference type="Pfam" id="PF11760">
    <property type="entry name" value="CbiG_N"/>
    <property type="match status" value="1"/>
</dbReference>
<dbReference type="Pfam" id="PF01890">
    <property type="entry name" value="CbiG_C"/>
    <property type="match status" value="1"/>
</dbReference>
<keyword evidence="5" id="KW-1185">Reference proteome</keyword>
<dbReference type="PANTHER" id="PTHR37477:SF1">
    <property type="entry name" value="COBALT-PRECORRIN-5A HYDROLASE"/>
    <property type="match status" value="1"/>
</dbReference>
<dbReference type="InterPro" id="IPR021745">
    <property type="entry name" value="CbiG_mid"/>
</dbReference>
<comment type="caution">
    <text evidence="4">The sequence shown here is derived from an EMBL/GenBank/DDBJ whole genome shotgun (WGS) entry which is preliminary data.</text>
</comment>
<dbReference type="OrthoDB" id="9781023at2"/>
<sequence length="369" mass="40055">MSKPFATVAITKHGVELSRGLAEHFPGTDLYYMSKFARGDEQEKGYRMFEGSVKLILPDLFKAYSGLIIFISLGAVVRMIAPILEDKKKDPAVVVVDDRGEHVISVLSGHLGGANELTRQVAEAIGARPVITTASDVQQTIPVDLFGRSFGWEIESFDRATPVSASVVNEERVVVVQEAGETGWWTYDKPLPPHIRVCASAREAMNAEFDAALVVTDRLLDGDEEAALLANGVLYRPKTLVLGIGCNRGTPAEEIEETIVTALAELGLSWKSVRNVATIDLKKDEEGLLAVCAKYRWKLAVYTPDELNRVPLRNPSDTVYRYTGAYGVSEPAALLSAGASDWLLEKRKSGNVTISVARVSLPAPEGAAV</sequence>
<accession>A0A9W5W7T0</accession>
<dbReference type="InterPro" id="IPR021744">
    <property type="entry name" value="CbiG_N"/>
</dbReference>
<dbReference type="Proteomes" id="UP000053750">
    <property type="component" value="Unassembled WGS sequence"/>
</dbReference>
<dbReference type="GO" id="GO:0009236">
    <property type="term" value="P:cobalamin biosynthetic process"/>
    <property type="evidence" value="ECO:0007669"/>
    <property type="project" value="InterPro"/>
</dbReference>
<dbReference type="Gene3D" id="3.30.420.180">
    <property type="entry name" value="CobE/GbiG C-terminal domain"/>
    <property type="match status" value="1"/>
</dbReference>
<dbReference type="InterPro" id="IPR052553">
    <property type="entry name" value="CbiG_hydrolase"/>
</dbReference>
<dbReference type="SUPFAM" id="SSF159672">
    <property type="entry name" value="CbiG N-terminal domain-like"/>
    <property type="match status" value="1"/>
</dbReference>
<dbReference type="InterPro" id="IPR038029">
    <property type="entry name" value="GbiG_N_sf"/>
</dbReference>
<feature type="domain" description="Cobalamin synthesis G N-terminal" evidence="2">
    <location>
        <begin position="57"/>
        <end position="136"/>
    </location>
</feature>
<evidence type="ECO:0000259" key="1">
    <source>
        <dbReference type="Pfam" id="PF01890"/>
    </source>
</evidence>
<evidence type="ECO:0000313" key="4">
    <source>
        <dbReference type="EMBL" id="EXX89764.1"/>
    </source>
</evidence>
<gene>
    <name evidence="4" type="ORF">BG53_14915</name>
</gene>
<evidence type="ECO:0000259" key="2">
    <source>
        <dbReference type="Pfam" id="PF11760"/>
    </source>
</evidence>
<name>A0A9W5W7T0_9BACL</name>
<protein>
    <submittedName>
        <fullName evidence="4">Cobalamin biosynthesis protein CbiG</fullName>
    </submittedName>
</protein>
<evidence type="ECO:0000259" key="3">
    <source>
        <dbReference type="Pfam" id="PF11761"/>
    </source>
</evidence>
<feature type="domain" description="CobE/GbiG C-terminal" evidence="1">
    <location>
        <begin position="240"/>
        <end position="357"/>
    </location>
</feature>
<organism evidence="4 5">
    <name type="scientific">Paenibacillus darwinianus</name>
    <dbReference type="NCBI Taxonomy" id="1380763"/>
    <lineage>
        <taxon>Bacteria</taxon>
        <taxon>Bacillati</taxon>
        <taxon>Bacillota</taxon>
        <taxon>Bacilli</taxon>
        <taxon>Bacillales</taxon>
        <taxon>Paenibacillaceae</taxon>
        <taxon>Paenibacillus</taxon>
    </lineage>
</organism>
<dbReference type="SUPFAM" id="SSF159664">
    <property type="entry name" value="CobE/GbiG C-terminal domain-like"/>
    <property type="match status" value="1"/>
</dbReference>
<dbReference type="InterPro" id="IPR002750">
    <property type="entry name" value="CobE/GbiG_C"/>
</dbReference>